<dbReference type="PANTHER" id="PTHR43827">
    <property type="entry name" value="2,5-DIKETO-D-GLUCONIC ACID REDUCTASE"/>
    <property type="match status" value="1"/>
</dbReference>
<dbReference type="InterPro" id="IPR020471">
    <property type="entry name" value="AKR"/>
</dbReference>
<dbReference type="PANTHER" id="PTHR43827:SF3">
    <property type="entry name" value="NADP-DEPENDENT OXIDOREDUCTASE DOMAIN-CONTAINING PROTEIN"/>
    <property type="match status" value="1"/>
</dbReference>
<dbReference type="Gene3D" id="3.20.20.100">
    <property type="entry name" value="NADP-dependent oxidoreductase domain"/>
    <property type="match status" value="1"/>
</dbReference>
<evidence type="ECO:0000256" key="3">
    <source>
        <dbReference type="ARBA" id="ARBA00023002"/>
    </source>
</evidence>
<dbReference type="PROSITE" id="PS00062">
    <property type="entry name" value="ALDOKETO_REDUCTASE_2"/>
    <property type="match status" value="1"/>
</dbReference>
<dbReference type="PRINTS" id="PR00069">
    <property type="entry name" value="ALDKETRDTASE"/>
</dbReference>
<organism evidence="5 6">
    <name type="scientific">Arthrobacter ginsengisoli</name>
    <dbReference type="NCBI Taxonomy" id="1356565"/>
    <lineage>
        <taxon>Bacteria</taxon>
        <taxon>Bacillati</taxon>
        <taxon>Actinomycetota</taxon>
        <taxon>Actinomycetes</taxon>
        <taxon>Micrococcales</taxon>
        <taxon>Micrococcaceae</taxon>
        <taxon>Arthrobacter</taxon>
    </lineage>
</organism>
<proteinExistence type="inferred from homology"/>
<dbReference type="InterPro" id="IPR018170">
    <property type="entry name" value="Aldo/ket_reductase_CS"/>
</dbReference>
<dbReference type="EMBL" id="JAVDVQ010000001">
    <property type="protein sequence ID" value="MDR7080892.1"/>
    <property type="molecule type" value="Genomic_DNA"/>
</dbReference>
<comment type="similarity">
    <text evidence="1">Belongs to the aldo/keto reductase family.</text>
</comment>
<dbReference type="InterPro" id="IPR036812">
    <property type="entry name" value="NAD(P)_OxRdtase_dom_sf"/>
</dbReference>
<protein>
    <submittedName>
        <fullName evidence="5">Diketogulonate reductase-like aldo/keto reductase</fullName>
    </submittedName>
</protein>
<dbReference type="SUPFAM" id="SSF51430">
    <property type="entry name" value="NAD(P)-linked oxidoreductase"/>
    <property type="match status" value="1"/>
</dbReference>
<evidence type="ECO:0000256" key="2">
    <source>
        <dbReference type="ARBA" id="ARBA00022857"/>
    </source>
</evidence>
<comment type="caution">
    <text evidence="5">The sequence shown here is derived from an EMBL/GenBank/DDBJ whole genome shotgun (WGS) entry which is preliminary data.</text>
</comment>
<sequence>MKPSPRLSLNNGVLIDQLGFGLYKVPPAEAAGLVTMALEAGYRHFDTAAMYGNETGVARGIGSLSSFVSTDDARGGSGEASPSLSREDLFVTTKLWNDDQGYDATLRAFDTSMANLGLEYVDMYLIHWPCPQRGLYSESYRAMETLYREGRARAIGVSNFQPAHLDRLLQTAEVVPAVNQIELHPWLQQEELRALHGGLGITTEAWSPLGRGQVLQDPVVLDLAAAHGRTPAQIILRWHVQLGNVTIPKASSYARIRENLNVFGFSLEAAAMDALAGLERGFRTGSHPDSVN</sequence>
<dbReference type="PIRSF" id="PIRSF000097">
    <property type="entry name" value="AKR"/>
    <property type="match status" value="1"/>
</dbReference>
<dbReference type="InterPro" id="IPR023210">
    <property type="entry name" value="NADP_OxRdtase_dom"/>
</dbReference>
<evidence type="ECO:0000259" key="4">
    <source>
        <dbReference type="Pfam" id="PF00248"/>
    </source>
</evidence>
<dbReference type="Proteomes" id="UP001252243">
    <property type="component" value="Unassembled WGS sequence"/>
</dbReference>
<dbReference type="RefSeq" id="WP_310049638.1">
    <property type="nucleotide sequence ID" value="NZ_JAVDVQ010000001.1"/>
</dbReference>
<gene>
    <name evidence="5" type="ORF">J2X01_000161</name>
</gene>
<name>A0ABU1U6U3_9MICC</name>
<evidence type="ECO:0000313" key="5">
    <source>
        <dbReference type="EMBL" id="MDR7080892.1"/>
    </source>
</evidence>
<evidence type="ECO:0000313" key="6">
    <source>
        <dbReference type="Proteomes" id="UP001252243"/>
    </source>
</evidence>
<accession>A0ABU1U6U3</accession>
<dbReference type="Pfam" id="PF00248">
    <property type="entry name" value="Aldo_ket_red"/>
    <property type="match status" value="1"/>
</dbReference>
<keyword evidence="3" id="KW-0560">Oxidoreductase</keyword>
<keyword evidence="2" id="KW-0521">NADP</keyword>
<keyword evidence="6" id="KW-1185">Reference proteome</keyword>
<reference evidence="5 6" key="1">
    <citation type="submission" date="2023-07" db="EMBL/GenBank/DDBJ databases">
        <title>Sorghum-associated microbial communities from plants grown in Nebraska, USA.</title>
        <authorList>
            <person name="Schachtman D."/>
        </authorList>
    </citation>
    <scope>NUCLEOTIDE SEQUENCE [LARGE SCALE GENOMIC DNA]</scope>
    <source>
        <strain evidence="5 6">BE167</strain>
    </source>
</reference>
<evidence type="ECO:0000256" key="1">
    <source>
        <dbReference type="ARBA" id="ARBA00007905"/>
    </source>
</evidence>
<feature type="domain" description="NADP-dependent oxidoreductase" evidence="4">
    <location>
        <begin position="24"/>
        <end position="277"/>
    </location>
</feature>